<name>A0A1L5F547_CLOKL</name>
<dbReference type="OrthoDB" id="3527311at2"/>
<proteinExistence type="predicted"/>
<gene>
    <name evidence="1" type="ORF">BS101_04095</name>
</gene>
<dbReference type="RefSeq" id="WP_073537666.1">
    <property type="nucleotide sequence ID" value="NZ_CP018335.1"/>
</dbReference>
<sequence>MSGADYYEVDKLAIVKIIQRHEDELVPDGAVKIKGKEFHEQYSQDDETVKIIQTGIMIDGWSSYTRERKTRRNKRVAYRL</sequence>
<evidence type="ECO:0000313" key="2">
    <source>
        <dbReference type="Proteomes" id="UP000184604"/>
    </source>
</evidence>
<dbReference type="Proteomes" id="UP000184604">
    <property type="component" value="Chromosome"/>
</dbReference>
<reference evidence="1 2" key="1">
    <citation type="submission" date="2016-12" db="EMBL/GenBank/DDBJ databases">
        <title>Complete genome sequence of Clostridium kluyveri JZZ isolated from the pit mud of a Chinese flavor liquor-making factory.</title>
        <authorList>
            <person name="Wang Y."/>
        </authorList>
    </citation>
    <scope>NUCLEOTIDE SEQUENCE [LARGE SCALE GENOMIC DNA]</scope>
    <source>
        <strain evidence="1 2">JZZ</strain>
    </source>
</reference>
<accession>A0A1L5F547</accession>
<evidence type="ECO:0000313" key="1">
    <source>
        <dbReference type="EMBL" id="APM37970.1"/>
    </source>
</evidence>
<organism evidence="1 2">
    <name type="scientific">Clostridium kluyveri</name>
    <dbReference type="NCBI Taxonomy" id="1534"/>
    <lineage>
        <taxon>Bacteria</taxon>
        <taxon>Bacillati</taxon>
        <taxon>Bacillota</taxon>
        <taxon>Clostridia</taxon>
        <taxon>Eubacteriales</taxon>
        <taxon>Clostridiaceae</taxon>
        <taxon>Clostridium</taxon>
    </lineage>
</organism>
<dbReference type="EMBL" id="CP018335">
    <property type="protein sequence ID" value="APM37970.1"/>
    <property type="molecule type" value="Genomic_DNA"/>
</dbReference>
<protein>
    <submittedName>
        <fullName evidence="1">Uncharacterized protein</fullName>
    </submittedName>
</protein>
<dbReference type="AlphaFoldDB" id="A0A1L5F547"/>